<organism evidence="5 6">
    <name type="scientific">Linnemannia gamsii</name>
    <dbReference type="NCBI Taxonomy" id="64522"/>
    <lineage>
        <taxon>Eukaryota</taxon>
        <taxon>Fungi</taxon>
        <taxon>Fungi incertae sedis</taxon>
        <taxon>Mucoromycota</taxon>
        <taxon>Mortierellomycotina</taxon>
        <taxon>Mortierellomycetes</taxon>
        <taxon>Mortierellales</taxon>
        <taxon>Mortierellaceae</taxon>
        <taxon>Linnemannia</taxon>
    </lineage>
</organism>
<evidence type="ECO:0008006" key="7">
    <source>
        <dbReference type="Google" id="ProtNLM"/>
    </source>
</evidence>
<dbReference type="CDD" id="cd12087">
    <property type="entry name" value="TM_EGFR-like"/>
    <property type="match status" value="1"/>
</dbReference>
<keyword evidence="6" id="KW-1185">Reference proteome</keyword>
<comment type="caution">
    <text evidence="5">The sequence shown here is derived from an EMBL/GenBank/DDBJ whole genome shotgun (WGS) entry which is preliminary data.</text>
</comment>
<dbReference type="OrthoDB" id="432528at2759"/>
<dbReference type="PANTHER" id="PTHR46093">
    <property type="entry name" value="ACYL-COA-BINDING DOMAIN-CONTAINING PROTEIN 5"/>
    <property type="match status" value="1"/>
</dbReference>
<feature type="non-terminal residue" evidence="5">
    <location>
        <position position="403"/>
    </location>
</feature>
<evidence type="ECO:0000313" key="5">
    <source>
        <dbReference type="EMBL" id="KAG0287368.1"/>
    </source>
</evidence>
<keyword evidence="1" id="KW-0880">Kelch repeat</keyword>
<dbReference type="Gene3D" id="2.120.10.80">
    <property type="entry name" value="Kelch-type beta propeller"/>
    <property type="match status" value="2"/>
</dbReference>
<dbReference type="SUPFAM" id="SSF117281">
    <property type="entry name" value="Kelch motif"/>
    <property type="match status" value="1"/>
</dbReference>
<evidence type="ECO:0000256" key="2">
    <source>
        <dbReference type="ARBA" id="ARBA00022737"/>
    </source>
</evidence>
<dbReference type="Pfam" id="PF24681">
    <property type="entry name" value="Kelch_KLHDC2_KLHL20_DRC7"/>
    <property type="match status" value="1"/>
</dbReference>
<dbReference type="Proteomes" id="UP000823405">
    <property type="component" value="Unassembled WGS sequence"/>
</dbReference>
<keyword evidence="4" id="KW-0472">Membrane</keyword>
<name>A0A9P6QSI4_9FUNG</name>
<dbReference type="InterPro" id="IPR015915">
    <property type="entry name" value="Kelch-typ_b-propeller"/>
</dbReference>
<sequence length="403" mass="42177">VPTPVTGMEYATRDETTLYIQGGTPNNGLPVSNQLYALDLTRPSWNTTNPPWSALSVGSGLQASPITYLQSMVISKDQQSLSIWDTLGSISTYNITSNTWSNPASLPPSTKKVTKLNAAMDPTSGLIYLPSGFESGAVNVYAVMVYNPATRAALSLPMPSDESTLAGLAYFSLVWSTARSSMLLYGGVSVVNFTVSTPSFFEFLPAAAMWAPVKTTGTSPGQVYNHCMVPAQTAYGGTKMIVFGGRYTSGVDSGSIYILDVKTMVWTQGTAADPSQNRTGMACTVAGDNFVAWGGDYNASTSKFTAPIIYNLKSNQWTTQFSLAPSPSITSSTGAPSSTSASAAANGPNGPSAAAIGGGVVGAIVALVLGIFLFKQQVATFASSEIQHAAFRQSPAINFDTEA</sequence>
<dbReference type="EMBL" id="JAAAIN010003154">
    <property type="protein sequence ID" value="KAG0287368.1"/>
    <property type="molecule type" value="Genomic_DNA"/>
</dbReference>
<evidence type="ECO:0000256" key="4">
    <source>
        <dbReference type="SAM" id="Phobius"/>
    </source>
</evidence>
<evidence type="ECO:0000313" key="6">
    <source>
        <dbReference type="Proteomes" id="UP000823405"/>
    </source>
</evidence>
<keyword evidence="2" id="KW-0677">Repeat</keyword>
<keyword evidence="4" id="KW-1133">Transmembrane helix</keyword>
<proteinExistence type="predicted"/>
<dbReference type="PANTHER" id="PTHR46093:SF18">
    <property type="entry name" value="FIBRONECTIN TYPE-III DOMAIN-CONTAINING PROTEIN"/>
    <property type="match status" value="1"/>
</dbReference>
<dbReference type="AlphaFoldDB" id="A0A9P6QSI4"/>
<gene>
    <name evidence="5" type="ORF">BGZ97_007119</name>
</gene>
<keyword evidence="4" id="KW-0812">Transmembrane</keyword>
<protein>
    <recommendedName>
        <fullName evidence="7">Galactose oxidase</fullName>
    </recommendedName>
</protein>
<evidence type="ECO:0000256" key="1">
    <source>
        <dbReference type="ARBA" id="ARBA00022441"/>
    </source>
</evidence>
<reference evidence="5" key="1">
    <citation type="journal article" date="2020" name="Fungal Divers.">
        <title>Resolving the Mortierellaceae phylogeny through synthesis of multi-gene phylogenetics and phylogenomics.</title>
        <authorList>
            <person name="Vandepol N."/>
            <person name="Liber J."/>
            <person name="Desiro A."/>
            <person name="Na H."/>
            <person name="Kennedy M."/>
            <person name="Barry K."/>
            <person name="Grigoriev I.V."/>
            <person name="Miller A.N."/>
            <person name="O'Donnell K."/>
            <person name="Stajich J.E."/>
            <person name="Bonito G."/>
        </authorList>
    </citation>
    <scope>NUCLEOTIDE SEQUENCE</scope>
    <source>
        <strain evidence="5">NVP60</strain>
    </source>
</reference>
<feature type="region of interest" description="Disordered" evidence="3">
    <location>
        <begin position="328"/>
        <end position="348"/>
    </location>
</feature>
<evidence type="ECO:0000256" key="3">
    <source>
        <dbReference type="SAM" id="MobiDB-lite"/>
    </source>
</evidence>
<accession>A0A9P6QSI4</accession>
<feature type="transmembrane region" description="Helical" evidence="4">
    <location>
        <begin position="353"/>
        <end position="374"/>
    </location>
</feature>